<evidence type="ECO:0000256" key="6">
    <source>
        <dbReference type="ARBA" id="ARBA00023136"/>
    </source>
</evidence>
<dbReference type="PRINTS" id="PR01434">
    <property type="entry name" value="NADHDHGNASE5"/>
</dbReference>
<dbReference type="InterPro" id="IPR001750">
    <property type="entry name" value="ND/Mrp_TM"/>
</dbReference>
<feature type="transmembrane region" description="Helical" evidence="8">
    <location>
        <begin position="379"/>
        <end position="402"/>
    </location>
</feature>
<evidence type="ECO:0000256" key="1">
    <source>
        <dbReference type="ARBA" id="ARBA00004651"/>
    </source>
</evidence>
<feature type="transmembrane region" description="Helical" evidence="8">
    <location>
        <begin position="414"/>
        <end position="437"/>
    </location>
</feature>
<dbReference type="RefSeq" id="WP_222102254.1">
    <property type="nucleotide sequence ID" value="NZ_FLQY01000268.1"/>
</dbReference>
<feature type="transmembrane region" description="Helical" evidence="8">
    <location>
        <begin position="315"/>
        <end position="335"/>
    </location>
</feature>
<feature type="domain" description="NADH-Ubiquinone oxidoreductase (complex I) chain 5 N-terminal" evidence="10">
    <location>
        <begin position="71"/>
        <end position="115"/>
    </location>
</feature>
<dbReference type="Pfam" id="PF00361">
    <property type="entry name" value="Proton_antipo_M"/>
    <property type="match status" value="1"/>
</dbReference>
<protein>
    <submittedName>
        <fullName evidence="11">NADH-ubiquinone oxidoreductase chain L</fullName>
    </submittedName>
</protein>
<keyword evidence="5 8" id="KW-1133">Transmembrane helix</keyword>
<feature type="transmembrane region" description="Helical" evidence="8">
    <location>
        <begin position="246"/>
        <end position="269"/>
    </location>
</feature>
<accession>A0A1A8XYA2</accession>
<keyword evidence="3" id="KW-1003">Cell membrane</keyword>
<dbReference type="PANTHER" id="PTHR42703">
    <property type="entry name" value="NADH DEHYDROGENASE"/>
    <property type="match status" value="1"/>
</dbReference>
<dbReference type="AlphaFoldDB" id="A0A1A8XYA2"/>
<feature type="transmembrane region" description="Helical" evidence="8">
    <location>
        <begin position="166"/>
        <end position="187"/>
    </location>
</feature>
<feature type="transmembrane region" description="Helical" evidence="8">
    <location>
        <begin position="458"/>
        <end position="479"/>
    </location>
</feature>
<keyword evidence="11" id="KW-0830">Ubiquinone</keyword>
<feature type="transmembrane region" description="Helical" evidence="8">
    <location>
        <begin position="138"/>
        <end position="154"/>
    </location>
</feature>
<reference evidence="11 12" key="1">
    <citation type="submission" date="2016-06" db="EMBL/GenBank/DDBJ databases">
        <authorList>
            <person name="Kjaerup R.B."/>
            <person name="Dalgaard T.S."/>
            <person name="Juul-Madsen H.R."/>
        </authorList>
    </citation>
    <scope>NUCLEOTIDE SEQUENCE [LARGE SCALE GENOMIC DNA]</scope>
    <source>
        <strain evidence="11">2</strain>
    </source>
</reference>
<dbReference type="PANTHER" id="PTHR42703:SF1">
    <property type="entry name" value="NA(+)_H(+) ANTIPORTER SUBUNIT D1"/>
    <property type="match status" value="1"/>
</dbReference>
<feature type="transmembrane region" description="Helical" evidence="8">
    <location>
        <begin position="281"/>
        <end position="303"/>
    </location>
</feature>
<evidence type="ECO:0000256" key="4">
    <source>
        <dbReference type="ARBA" id="ARBA00022692"/>
    </source>
</evidence>
<evidence type="ECO:0000259" key="9">
    <source>
        <dbReference type="Pfam" id="PF00361"/>
    </source>
</evidence>
<evidence type="ECO:0000256" key="5">
    <source>
        <dbReference type="ARBA" id="ARBA00022989"/>
    </source>
</evidence>
<dbReference type="InterPro" id="IPR001516">
    <property type="entry name" value="Proton_antipo_N"/>
</dbReference>
<dbReference type="EMBL" id="FLQY01000268">
    <property type="protein sequence ID" value="SBT09681.1"/>
    <property type="molecule type" value="Genomic_DNA"/>
</dbReference>
<dbReference type="InterPro" id="IPR050586">
    <property type="entry name" value="CPA3_Na-H_Antiporter_D"/>
</dbReference>
<proteinExistence type="inferred from homology"/>
<feature type="transmembrane region" description="Helical" evidence="8">
    <location>
        <begin position="207"/>
        <end position="226"/>
    </location>
</feature>
<gene>
    <name evidence="11" type="ORF">PROAA_340011</name>
</gene>
<feature type="transmembrane region" description="Helical" evidence="8">
    <location>
        <begin position="37"/>
        <end position="56"/>
    </location>
</feature>
<sequence>MIGTQTAIGAALIVPLAGALAIALLGRRPNLRETATLSTATLLFFCVISLLAPVSAGERPELTLFEMFPGLSIAFRVEPLGMLFALVASGLWIVNSLYSIGYMRGNDEQKQTRFYVCFAGALAAAMGIAFAANLLTLFLFYETLTLITYPLVTHKGSEDARRGGRTYLGLLIGTSMLFLLPAIAITWHVAGTLDFVSGGILDGKLSGFALGGLLALFMFGIGKAALMPFHRWLPAAMVAPTPVSALLHAVAVVKAGVFSVLKVVVYVFGTGTLASATNTDWLVAIAGFTIVASSVVALHADNLKRRLAYSTISQLSYIVLAAAILAPLSIIGAALHIATHAVGKITLFFAAGAIYTAAHKTEVSQLDGIGRRMPWTMAAFTVGALSLIGIPPAAGFISKWFIMSGAADAGQYGALAVLIISTLLNAAYFLPIVYAAFFRPLSAEDAHHPHGEAPRLMVVALMLTTTATLSLFLFSAPLLELVEQLVVPR</sequence>
<keyword evidence="12" id="KW-1185">Reference proteome</keyword>
<evidence type="ECO:0000313" key="12">
    <source>
        <dbReference type="Proteomes" id="UP000199600"/>
    </source>
</evidence>
<evidence type="ECO:0000256" key="7">
    <source>
        <dbReference type="RuleBase" id="RU000320"/>
    </source>
</evidence>
<evidence type="ECO:0000256" key="8">
    <source>
        <dbReference type="SAM" id="Phobius"/>
    </source>
</evidence>
<evidence type="ECO:0000256" key="3">
    <source>
        <dbReference type="ARBA" id="ARBA00022475"/>
    </source>
</evidence>
<keyword evidence="4 7" id="KW-0812">Transmembrane</keyword>
<comment type="subcellular location">
    <subcellularLocation>
        <location evidence="1">Cell membrane</location>
        <topology evidence="1">Multi-pass membrane protein</topology>
    </subcellularLocation>
    <subcellularLocation>
        <location evidence="7">Membrane</location>
        <topology evidence="7">Multi-pass membrane protein</topology>
    </subcellularLocation>
</comment>
<name>A0A1A8XYA2_9RHOO</name>
<dbReference type="Pfam" id="PF00662">
    <property type="entry name" value="Proton_antipo_N"/>
    <property type="match status" value="1"/>
</dbReference>
<organism evidence="11 12">
    <name type="scientific">Candidatus Propionivibrio aalborgensis</name>
    <dbReference type="NCBI Taxonomy" id="1860101"/>
    <lineage>
        <taxon>Bacteria</taxon>
        <taxon>Pseudomonadati</taxon>
        <taxon>Pseudomonadota</taxon>
        <taxon>Betaproteobacteria</taxon>
        <taxon>Rhodocyclales</taxon>
        <taxon>Rhodocyclaceae</taxon>
        <taxon>Propionivibrio</taxon>
    </lineage>
</organism>
<keyword evidence="6 8" id="KW-0472">Membrane</keyword>
<feature type="domain" description="NADH:quinone oxidoreductase/Mrp antiporter transmembrane" evidence="9">
    <location>
        <begin position="131"/>
        <end position="423"/>
    </location>
</feature>
<feature type="transmembrane region" description="Helical" evidence="8">
    <location>
        <begin position="114"/>
        <end position="132"/>
    </location>
</feature>
<feature type="transmembrane region" description="Helical" evidence="8">
    <location>
        <begin position="6"/>
        <end position="25"/>
    </location>
</feature>
<feature type="transmembrane region" description="Helical" evidence="8">
    <location>
        <begin position="80"/>
        <end position="102"/>
    </location>
</feature>
<evidence type="ECO:0000259" key="10">
    <source>
        <dbReference type="Pfam" id="PF00662"/>
    </source>
</evidence>
<evidence type="ECO:0000313" key="11">
    <source>
        <dbReference type="EMBL" id="SBT09681.1"/>
    </source>
</evidence>
<dbReference type="GO" id="GO:0005886">
    <property type="term" value="C:plasma membrane"/>
    <property type="evidence" value="ECO:0007669"/>
    <property type="project" value="UniProtKB-SubCell"/>
</dbReference>
<dbReference type="Proteomes" id="UP000199600">
    <property type="component" value="Unassembled WGS sequence"/>
</dbReference>
<evidence type="ECO:0000256" key="2">
    <source>
        <dbReference type="ARBA" id="ARBA00005346"/>
    </source>
</evidence>
<comment type="similarity">
    <text evidence="2">Belongs to the CPA3 antiporters (TC 2.A.63) subunit D family.</text>
</comment>